<evidence type="ECO:0000313" key="3">
    <source>
        <dbReference type="Proteomes" id="UP001642409"/>
    </source>
</evidence>
<comment type="caution">
    <text evidence="1">The sequence shown here is derived from an EMBL/GenBank/DDBJ whole genome shotgun (WGS) entry which is preliminary data.</text>
</comment>
<name>A0AA86UMI6_9EUKA</name>
<dbReference type="EMBL" id="CATOUU010000733">
    <property type="protein sequence ID" value="CAI9944773.1"/>
    <property type="molecule type" value="Genomic_DNA"/>
</dbReference>
<reference evidence="2 3" key="2">
    <citation type="submission" date="2024-07" db="EMBL/GenBank/DDBJ databases">
        <authorList>
            <person name="Akdeniz Z."/>
        </authorList>
    </citation>
    <scope>NUCLEOTIDE SEQUENCE [LARGE SCALE GENOMIC DNA]</scope>
</reference>
<accession>A0AA86UMI6</accession>
<reference evidence="1" key="1">
    <citation type="submission" date="2023-06" db="EMBL/GenBank/DDBJ databases">
        <authorList>
            <person name="Kurt Z."/>
        </authorList>
    </citation>
    <scope>NUCLEOTIDE SEQUENCE</scope>
</reference>
<gene>
    <name evidence="1" type="ORF">HINF_LOCUS32418</name>
    <name evidence="2" type="ORF">HINF_LOCUS56212</name>
</gene>
<sequence>MMATNKHRLVEEYGPIKMTKISLKKIHELAKPVNKDEIAMMVKQEEEYLKQFERRKLVTKNKNVYSSKVQQASILENQFNTILISNNINPEQFNFEYVTKSKQAEIIRSIQVLAAFDFERNQHVTKSISAGLEILKNSQPEIGKMLVKSDLLYGADVFDIQKTVSEQKQFMQHQLDQLVFGDCMLLDKNSMCNTKLGLNVHNLYMQADLYSLKLIYLELITLFAEGECPRSIFEAMTTM</sequence>
<dbReference type="Proteomes" id="UP001642409">
    <property type="component" value="Unassembled WGS sequence"/>
</dbReference>
<keyword evidence="3" id="KW-1185">Reference proteome</keyword>
<dbReference type="EMBL" id="CAXDID020000302">
    <property type="protein sequence ID" value="CAL6073666.1"/>
    <property type="molecule type" value="Genomic_DNA"/>
</dbReference>
<protein>
    <submittedName>
        <fullName evidence="2">Hypothetical_protein</fullName>
    </submittedName>
</protein>
<evidence type="ECO:0000313" key="2">
    <source>
        <dbReference type="EMBL" id="CAL6073666.1"/>
    </source>
</evidence>
<organism evidence="1">
    <name type="scientific">Hexamita inflata</name>
    <dbReference type="NCBI Taxonomy" id="28002"/>
    <lineage>
        <taxon>Eukaryota</taxon>
        <taxon>Metamonada</taxon>
        <taxon>Diplomonadida</taxon>
        <taxon>Hexamitidae</taxon>
        <taxon>Hexamitinae</taxon>
        <taxon>Hexamita</taxon>
    </lineage>
</organism>
<dbReference type="AlphaFoldDB" id="A0AA86UMI6"/>
<evidence type="ECO:0000313" key="1">
    <source>
        <dbReference type="EMBL" id="CAI9944773.1"/>
    </source>
</evidence>
<proteinExistence type="predicted"/>